<dbReference type="EMBL" id="BARU01033945">
    <property type="protein sequence ID" value="GAH73243.1"/>
    <property type="molecule type" value="Genomic_DNA"/>
</dbReference>
<evidence type="ECO:0000313" key="1">
    <source>
        <dbReference type="EMBL" id="GAH73243.1"/>
    </source>
</evidence>
<gene>
    <name evidence="1" type="ORF">S03H2_53336</name>
</gene>
<accession>X1JTV9</accession>
<protein>
    <submittedName>
        <fullName evidence="1">Uncharacterized protein</fullName>
    </submittedName>
</protein>
<dbReference type="InterPro" id="IPR013783">
    <property type="entry name" value="Ig-like_fold"/>
</dbReference>
<comment type="caution">
    <text evidence="1">The sequence shown here is derived from an EMBL/GenBank/DDBJ whole genome shotgun (WGS) entry which is preliminary data.</text>
</comment>
<dbReference type="AlphaFoldDB" id="X1JTV9"/>
<organism evidence="1">
    <name type="scientific">marine sediment metagenome</name>
    <dbReference type="NCBI Taxonomy" id="412755"/>
    <lineage>
        <taxon>unclassified sequences</taxon>
        <taxon>metagenomes</taxon>
        <taxon>ecological metagenomes</taxon>
    </lineage>
</organism>
<sequence length="258" mass="28158">YVIGGSKKNLDATPTLTEMGGSGDSTTNVGYYGIVSKSSGMCDAEDGGVLYAAYAYNDDTNYYTGVARCLTPAADLCCGEADWDYLRAGLVTGAAGDDLPQQFTTEPSSLKVTGTPNFIWIDVIDNVSVYADIISDHVDWDYGCYYGYDYWWGFGTVRCYEDCFAEGSLSLVAPASGSLIASDPCACQNEAFTLKWDRQCDSCLYDVQIALDENFTEQVILEDVNMTDYDPPSASNPSMVIAAGKLQCSTTYYWRVRN</sequence>
<feature type="non-terminal residue" evidence="1">
    <location>
        <position position="258"/>
    </location>
</feature>
<proteinExistence type="predicted"/>
<feature type="non-terminal residue" evidence="1">
    <location>
        <position position="1"/>
    </location>
</feature>
<reference evidence="1" key="1">
    <citation type="journal article" date="2014" name="Front. Microbiol.">
        <title>High frequency of phylogenetically diverse reductive dehalogenase-homologous genes in deep subseafloor sedimentary metagenomes.</title>
        <authorList>
            <person name="Kawai M."/>
            <person name="Futagami T."/>
            <person name="Toyoda A."/>
            <person name="Takaki Y."/>
            <person name="Nishi S."/>
            <person name="Hori S."/>
            <person name="Arai W."/>
            <person name="Tsubouchi T."/>
            <person name="Morono Y."/>
            <person name="Uchiyama I."/>
            <person name="Ito T."/>
            <person name="Fujiyama A."/>
            <person name="Inagaki F."/>
            <person name="Takami H."/>
        </authorList>
    </citation>
    <scope>NUCLEOTIDE SEQUENCE</scope>
    <source>
        <strain evidence="1">Expedition CK06-06</strain>
    </source>
</reference>
<dbReference type="Gene3D" id="2.60.40.10">
    <property type="entry name" value="Immunoglobulins"/>
    <property type="match status" value="1"/>
</dbReference>
<name>X1JTV9_9ZZZZ</name>